<dbReference type="Pfam" id="PF00364">
    <property type="entry name" value="Biotin_lipoyl"/>
    <property type="match status" value="1"/>
</dbReference>
<evidence type="ECO:0000256" key="3">
    <source>
        <dbReference type="ARBA" id="ARBA00022679"/>
    </source>
</evidence>
<evidence type="ECO:0000256" key="4">
    <source>
        <dbReference type="ARBA" id="ARBA00022823"/>
    </source>
</evidence>
<dbReference type="Pfam" id="PF02817">
    <property type="entry name" value="E3_binding"/>
    <property type="match status" value="1"/>
</dbReference>
<dbReference type="RefSeq" id="WP_054969377.1">
    <property type="nucleotide sequence ID" value="NZ_LJCO01000048.1"/>
</dbReference>
<dbReference type="EMBL" id="LJCO01000048">
    <property type="protein sequence ID" value="KPV43509.1"/>
    <property type="molecule type" value="Genomic_DNA"/>
</dbReference>
<dbReference type="OrthoDB" id="9805770at2"/>
<dbReference type="InterPro" id="IPR000089">
    <property type="entry name" value="Biotin_lipoyl"/>
</dbReference>
<dbReference type="PROSITE" id="PS00189">
    <property type="entry name" value="LIPOYL"/>
    <property type="match status" value="1"/>
</dbReference>
<name>A0A0N8PP71_9BACL</name>
<organism evidence="10 11">
    <name type="scientific">Alicyclobacillus ferrooxydans</name>
    <dbReference type="NCBI Taxonomy" id="471514"/>
    <lineage>
        <taxon>Bacteria</taxon>
        <taxon>Bacillati</taxon>
        <taxon>Bacillota</taxon>
        <taxon>Bacilli</taxon>
        <taxon>Bacillales</taxon>
        <taxon>Alicyclobacillaceae</taxon>
        <taxon>Alicyclobacillus</taxon>
    </lineage>
</organism>
<feature type="region of interest" description="Disordered" evidence="7">
    <location>
        <begin position="84"/>
        <end position="129"/>
    </location>
</feature>
<feature type="region of interest" description="Disordered" evidence="7">
    <location>
        <begin position="203"/>
        <end position="223"/>
    </location>
</feature>
<gene>
    <name evidence="10" type="ORF">AN477_11890</name>
</gene>
<dbReference type="InterPro" id="IPR004167">
    <property type="entry name" value="PSBD"/>
</dbReference>
<evidence type="ECO:0000259" key="9">
    <source>
        <dbReference type="PROSITE" id="PS51826"/>
    </source>
</evidence>
<dbReference type="InterPro" id="IPR036625">
    <property type="entry name" value="E3-bd_dom_sf"/>
</dbReference>
<evidence type="ECO:0000256" key="5">
    <source>
        <dbReference type="ARBA" id="ARBA00023315"/>
    </source>
</evidence>
<dbReference type="PROSITE" id="PS51826">
    <property type="entry name" value="PSBD"/>
    <property type="match status" value="1"/>
</dbReference>
<keyword evidence="5 6" id="KW-0012">Acyltransferase</keyword>
<proteinExistence type="inferred from homology"/>
<dbReference type="InterPro" id="IPR001078">
    <property type="entry name" value="2-oxoacid_DH_actylTfrase"/>
</dbReference>
<protein>
    <recommendedName>
        <fullName evidence="6">Dihydrolipoamide acetyltransferase component of pyruvate dehydrogenase complex</fullName>
        <ecNumber evidence="6">2.3.1.-</ecNumber>
    </recommendedName>
</protein>
<dbReference type="InterPro" id="IPR023213">
    <property type="entry name" value="CAT-like_dom_sf"/>
</dbReference>
<dbReference type="GO" id="GO:0031405">
    <property type="term" value="F:lipoic acid binding"/>
    <property type="evidence" value="ECO:0007669"/>
    <property type="project" value="TreeGrafter"/>
</dbReference>
<feature type="domain" description="Peripheral subunit-binding (PSBD)" evidence="9">
    <location>
        <begin position="131"/>
        <end position="168"/>
    </location>
</feature>
<dbReference type="AlphaFoldDB" id="A0A0N8PP71"/>
<keyword evidence="3 6" id="KW-0808">Transferase</keyword>
<sequence>MPDIKMPQLGESVTEGTIGKWLKAVGDPVSKYEPIAEVITDKVTAEVPSDFDGIMAELLIAEGDTVKVGTVICRIETEVDASGNHAAEADQVTPGHPKEASSDEATRSNGSLVKQRMAEVPTDTGERPIGRFSPAVLRIAEEKGIDLSRVTGTGEGGRITRKDVLAYAEASAGAAASAASQGVDSTALSATEVRSDAAISIPATEVPSSGAGTRTAPHDDEEWVTPSPIRKTIAKRMVESKHNAPHAWTMVEADVTSLSHFRTRMKADFKRREGIDLTYLPFFIKAVVEAVKRYPIMNASWIDDKIVMHKRINISIAVATDDALVVPVIHDADRLSIAGLAHKVNELAAKARSGRLTMADIEGGTFTVNNTGAFGSVLSQPILNSPQAGILSVESIVKRPVVVEGDAIAVRSMVNLCLSLDHRVLDGWVAGQFLRAVRERLSAFDDNTVLY</sequence>
<dbReference type="GO" id="GO:0016407">
    <property type="term" value="F:acetyltransferase activity"/>
    <property type="evidence" value="ECO:0007669"/>
    <property type="project" value="TreeGrafter"/>
</dbReference>
<dbReference type="GO" id="GO:0005737">
    <property type="term" value="C:cytoplasm"/>
    <property type="evidence" value="ECO:0007669"/>
    <property type="project" value="TreeGrafter"/>
</dbReference>
<dbReference type="PANTHER" id="PTHR43178:SF5">
    <property type="entry name" value="LIPOAMIDE ACYLTRANSFERASE COMPONENT OF BRANCHED-CHAIN ALPHA-KETO ACID DEHYDROGENASE COMPLEX, MITOCHONDRIAL"/>
    <property type="match status" value="1"/>
</dbReference>
<dbReference type="PATRIC" id="fig|471514.4.peg.758"/>
<dbReference type="InterPro" id="IPR011053">
    <property type="entry name" value="Single_hybrid_motif"/>
</dbReference>
<comment type="cofactor">
    <cofactor evidence="1 6">
        <name>(R)-lipoate</name>
        <dbReference type="ChEBI" id="CHEBI:83088"/>
    </cofactor>
</comment>
<evidence type="ECO:0000313" key="10">
    <source>
        <dbReference type="EMBL" id="KPV43509.1"/>
    </source>
</evidence>
<feature type="domain" description="Lipoyl-binding" evidence="8">
    <location>
        <begin position="1"/>
        <end position="76"/>
    </location>
</feature>
<dbReference type="FunFam" id="3.30.559.10:FF:000007">
    <property type="entry name" value="Dihydrolipoamide acetyltransferase component of pyruvate dehydrogenase complex"/>
    <property type="match status" value="1"/>
</dbReference>
<reference evidence="10 11" key="1">
    <citation type="submission" date="2015-09" db="EMBL/GenBank/DDBJ databases">
        <title>Draft genome sequence of Alicyclobacillus ferrooxydans DSM 22381.</title>
        <authorList>
            <person name="Hemp J."/>
        </authorList>
    </citation>
    <scope>NUCLEOTIDE SEQUENCE [LARGE SCALE GENOMIC DNA]</scope>
    <source>
        <strain evidence="10 11">TC-34</strain>
    </source>
</reference>
<evidence type="ECO:0000256" key="7">
    <source>
        <dbReference type="SAM" id="MobiDB-lite"/>
    </source>
</evidence>
<dbReference type="SUPFAM" id="SSF51230">
    <property type="entry name" value="Single hybrid motif"/>
    <property type="match status" value="1"/>
</dbReference>
<dbReference type="Proteomes" id="UP000050482">
    <property type="component" value="Unassembled WGS sequence"/>
</dbReference>
<dbReference type="Gene3D" id="4.10.320.10">
    <property type="entry name" value="E3-binding domain"/>
    <property type="match status" value="1"/>
</dbReference>
<accession>A0A0N8PP71</accession>
<comment type="caution">
    <text evidence="10">The sequence shown here is derived from an EMBL/GenBank/DDBJ whole genome shotgun (WGS) entry which is preliminary data.</text>
</comment>
<dbReference type="CDD" id="cd06849">
    <property type="entry name" value="lipoyl_domain"/>
    <property type="match status" value="1"/>
</dbReference>
<dbReference type="PROSITE" id="PS50968">
    <property type="entry name" value="BIOTINYL_LIPOYL"/>
    <property type="match status" value="1"/>
</dbReference>
<dbReference type="InterPro" id="IPR003016">
    <property type="entry name" value="2-oxoA_DH_lipoyl-BS"/>
</dbReference>
<keyword evidence="11" id="KW-1185">Reference proteome</keyword>
<evidence type="ECO:0000256" key="1">
    <source>
        <dbReference type="ARBA" id="ARBA00001938"/>
    </source>
</evidence>
<evidence type="ECO:0000259" key="8">
    <source>
        <dbReference type="PROSITE" id="PS50968"/>
    </source>
</evidence>
<keyword evidence="4 6" id="KW-0450">Lipoyl</keyword>
<dbReference type="Gene3D" id="2.40.50.100">
    <property type="match status" value="1"/>
</dbReference>
<feature type="compositionally biased region" description="Basic and acidic residues" evidence="7">
    <location>
        <begin position="96"/>
        <end position="106"/>
    </location>
</feature>
<dbReference type="Gene3D" id="3.30.559.10">
    <property type="entry name" value="Chloramphenicol acetyltransferase-like domain"/>
    <property type="match status" value="1"/>
</dbReference>
<dbReference type="PANTHER" id="PTHR43178">
    <property type="entry name" value="DIHYDROLIPOAMIDE ACETYLTRANSFERASE COMPONENT OF PYRUVATE DEHYDROGENASE COMPLEX"/>
    <property type="match status" value="1"/>
</dbReference>
<comment type="similarity">
    <text evidence="2 6">Belongs to the 2-oxoacid dehydrogenase family.</text>
</comment>
<dbReference type="SUPFAM" id="SSF52777">
    <property type="entry name" value="CoA-dependent acyltransferases"/>
    <property type="match status" value="1"/>
</dbReference>
<dbReference type="Pfam" id="PF00198">
    <property type="entry name" value="2-oxoacid_dh"/>
    <property type="match status" value="1"/>
</dbReference>
<evidence type="ECO:0000256" key="2">
    <source>
        <dbReference type="ARBA" id="ARBA00007317"/>
    </source>
</evidence>
<dbReference type="SUPFAM" id="SSF47005">
    <property type="entry name" value="Peripheral subunit-binding domain of 2-oxo acid dehydrogenase complex"/>
    <property type="match status" value="1"/>
</dbReference>
<dbReference type="InterPro" id="IPR050743">
    <property type="entry name" value="2-oxoacid_DH_E2_comp"/>
</dbReference>
<dbReference type="STRING" id="471514.AN477_11890"/>
<evidence type="ECO:0000256" key="6">
    <source>
        <dbReference type="RuleBase" id="RU003423"/>
    </source>
</evidence>
<evidence type="ECO:0000313" key="11">
    <source>
        <dbReference type="Proteomes" id="UP000050482"/>
    </source>
</evidence>
<dbReference type="EC" id="2.3.1.-" evidence="6"/>